<dbReference type="PROSITE" id="PS00518">
    <property type="entry name" value="ZF_RING_1"/>
    <property type="match status" value="1"/>
</dbReference>
<feature type="region of interest" description="Disordered" evidence="10">
    <location>
        <begin position="1"/>
        <end position="71"/>
    </location>
</feature>
<keyword evidence="8" id="KW-0067">ATP-binding</keyword>
<evidence type="ECO:0000256" key="7">
    <source>
        <dbReference type="ARBA" id="ARBA00022833"/>
    </source>
</evidence>
<dbReference type="SUPFAM" id="SSF52540">
    <property type="entry name" value="P-loop containing nucleoside triphosphate hydrolases"/>
    <property type="match status" value="2"/>
</dbReference>
<evidence type="ECO:0000256" key="9">
    <source>
        <dbReference type="PROSITE-ProRule" id="PRU00175"/>
    </source>
</evidence>
<dbReference type="GO" id="GO:0005634">
    <property type="term" value="C:nucleus"/>
    <property type="evidence" value="ECO:0007669"/>
    <property type="project" value="TreeGrafter"/>
</dbReference>
<reference evidence="12" key="1">
    <citation type="journal article" date="2018" name="DNA Res.">
        <title>Multiple hybrid de novo genome assembly of finger millet, an orphan allotetraploid crop.</title>
        <authorList>
            <person name="Hatakeyama M."/>
            <person name="Aluri S."/>
            <person name="Balachadran M.T."/>
            <person name="Sivarajan S.R."/>
            <person name="Patrignani A."/>
            <person name="Gruter S."/>
            <person name="Poveda L."/>
            <person name="Shimizu-Inatsugi R."/>
            <person name="Baeten J."/>
            <person name="Francoijs K.J."/>
            <person name="Nataraja K.N."/>
            <person name="Reddy Y.A.N."/>
            <person name="Phadnis S."/>
            <person name="Ravikumar R.L."/>
            <person name="Schlapbach R."/>
            <person name="Sreeman S.M."/>
            <person name="Shimizu K.K."/>
        </authorList>
    </citation>
    <scope>NUCLEOTIDE SEQUENCE</scope>
</reference>
<dbReference type="GO" id="GO:0016787">
    <property type="term" value="F:hydrolase activity"/>
    <property type="evidence" value="ECO:0007669"/>
    <property type="project" value="UniProtKB-KW"/>
</dbReference>
<dbReference type="PANTHER" id="PTHR45626">
    <property type="entry name" value="TRANSCRIPTION TERMINATION FACTOR 2-RELATED"/>
    <property type="match status" value="1"/>
</dbReference>
<dbReference type="Proteomes" id="UP001054889">
    <property type="component" value="Unassembled WGS sequence"/>
</dbReference>
<evidence type="ECO:0000313" key="12">
    <source>
        <dbReference type="EMBL" id="GJN21197.1"/>
    </source>
</evidence>
<keyword evidence="3" id="KW-0547">Nucleotide-binding</keyword>
<feature type="domain" description="RING-type" evidence="11">
    <location>
        <begin position="539"/>
        <end position="579"/>
    </location>
</feature>
<comment type="caution">
    <text evidence="12">The sequence shown here is derived from an EMBL/GenBank/DDBJ whole genome shotgun (WGS) entry which is preliminary data.</text>
</comment>
<dbReference type="InterPro" id="IPR001841">
    <property type="entry name" value="Znf_RING"/>
</dbReference>
<dbReference type="InterPro" id="IPR000330">
    <property type="entry name" value="SNF2_N"/>
</dbReference>
<evidence type="ECO:0000256" key="8">
    <source>
        <dbReference type="ARBA" id="ARBA00022840"/>
    </source>
</evidence>
<keyword evidence="13" id="KW-1185">Reference proteome</keyword>
<accession>A0AAV5EED9</accession>
<evidence type="ECO:0000256" key="2">
    <source>
        <dbReference type="ARBA" id="ARBA00022723"/>
    </source>
</evidence>
<dbReference type="Gene3D" id="3.30.40.10">
    <property type="entry name" value="Zinc/RING finger domain, C3HC4 (zinc finger)"/>
    <property type="match status" value="1"/>
</dbReference>
<evidence type="ECO:0000256" key="3">
    <source>
        <dbReference type="ARBA" id="ARBA00022741"/>
    </source>
</evidence>
<keyword evidence="4 9" id="KW-0863">Zinc-finger</keyword>
<dbReference type="GO" id="GO:0004386">
    <property type="term" value="F:helicase activity"/>
    <property type="evidence" value="ECO:0007669"/>
    <property type="project" value="UniProtKB-KW"/>
</dbReference>
<dbReference type="Pfam" id="PF00097">
    <property type="entry name" value="zf-C3HC4"/>
    <property type="match status" value="1"/>
</dbReference>
<keyword evidence="6" id="KW-0347">Helicase</keyword>
<dbReference type="Pfam" id="PF00176">
    <property type="entry name" value="SNF2-rel_dom"/>
    <property type="match status" value="1"/>
</dbReference>
<dbReference type="SMART" id="SM00184">
    <property type="entry name" value="RING"/>
    <property type="match status" value="1"/>
</dbReference>
<dbReference type="EMBL" id="BQKI01000075">
    <property type="protein sequence ID" value="GJN21197.1"/>
    <property type="molecule type" value="Genomic_DNA"/>
</dbReference>
<dbReference type="PANTHER" id="PTHR45626:SF45">
    <property type="entry name" value="DNA REPAIR PROTEIN RAD5A"/>
    <property type="match status" value="1"/>
</dbReference>
<feature type="region of interest" description="Disordered" evidence="10">
    <location>
        <begin position="179"/>
        <end position="203"/>
    </location>
</feature>
<name>A0AAV5EED9_ELECO</name>
<dbReference type="InterPro" id="IPR050628">
    <property type="entry name" value="SNF2_RAD54_helicase_TF"/>
</dbReference>
<feature type="compositionally biased region" description="Acidic residues" evidence="10">
    <location>
        <begin position="186"/>
        <end position="203"/>
    </location>
</feature>
<evidence type="ECO:0000256" key="5">
    <source>
        <dbReference type="ARBA" id="ARBA00022801"/>
    </source>
</evidence>
<dbReference type="InterPro" id="IPR017907">
    <property type="entry name" value="Znf_RING_CS"/>
</dbReference>
<dbReference type="InterPro" id="IPR013083">
    <property type="entry name" value="Znf_RING/FYVE/PHD"/>
</dbReference>
<protein>
    <recommendedName>
        <fullName evidence="11">RING-type domain-containing protein</fullName>
    </recommendedName>
</protein>
<dbReference type="InterPro" id="IPR038718">
    <property type="entry name" value="SNF2-like_sf"/>
</dbReference>
<dbReference type="GO" id="GO:0006281">
    <property type="term" value="P:DNA repair"/>
    <property type="evidence" value="ECO:0007669"/>
    <property type="project" value="TreeGrafter"/>
</dbReference>
<keyword evidence="7" id="KW-0862">Zinc</keyword>
<reference evidence="12" key="2">
    <citation type="submission" date="2021-12" db="EMBL/GenBank/DDBJ databases">
        <title>Resequencing data analysis of finger millet.</title>
        <authorList>
            <person name="Hatakeyama M."/>
            <person name="Aluri S."/>
            <person name="Balachadran M.T."/>
            <person name="Sivarajan S.R."/>
            <person name="Poveda L."/>
            <person name="Shimizu-Inatsugi R."/>
            <person name="Schlapbach R."/>
            <person name="Sreeman S.M."/>
            <person name="Shimizu K.K."/>
        </authorList>
    </citation>
    <scope>NUCLEOTIDE SEQUENCE</scope>
</reference>
<proteinExistence type="inferred from homology"/>
<dbReference type="GO" id="GO:0005524">
    <property type="term" value="F:ATP binding"/>
    <property type="evidence" value="ECO:0007669"/>
    <property type="project" value="UniProtKB-KW"/>
</dbReference>
<evidence type="ECO:0000256" key="10">
    <source>
        <dbReference type="SAM" id="MobiDB-lite"/>
    </source>
</evidence>
<dbReference type="PROSITE" id="PS50089">
    <property type="entry name" value="ZF_RING_2"/>
    <property type="match status" value="1"/>
</dbReference>
<comment type="similarity">
    <text evidence="1">Belongs to the SNF2/RAD54 helicase family. RAD16 subfamily.</text>
</comment>
<keyword evidence="5" id="KW-0378">Hydrolase</keyword>
<evidence type="ECO:0000256" key="4">
    <source>
        <dbReference type="ARBA" id="ARBA00022771"/>
    </source>
</evidence>
<dbReference type="InterPro" id="IPR018957">
    <property type="entry name" value="Znf_C3HC4_RING-type"/>
</dbReference>
<dbReference type="Gene3D" id="3.40.50.300">
    <property type="entry name" value="P-loop containing nucleotide triphosphate hydrolases"/>
    <property type="match status" value="1"/>
</dbReference>
<gene>
    <name evidence="12" type="primary">gb08654</name>
    <name evidence="12" type="ORF">PR202_gb08654</name>
</gene>
<keyword evidence="2" id="KW-0479">Metal-binding</keyword>
<dbReference type="Gene3D" id="3.40.50.10810">
    <property type="entry name" value="Tandem AAA-ATPase domain"/>
    <property type="match status" value="1"/>
</dbReference>
<dbReference type="GO" id="GO:0008094">
    <property type="term" value="F:ATP-dependent activity, acting on DNA"/>
    <property type="evidence" value="ECO:0007669"/>
    <property type="project" value="TreeGrafter"/>
</dbReference>
<dbReference type="InterPro" id="IPR027417">
    <property type="entry name" value="P-loop_NTPase"/>
</dbReference>
<evidence type="ECO:0000259" key="11">
    <source>
        <dbReference type="PROSITE" id="PS50089"/>
    </source>
</evidence>
<evidence type="ECO:0000313" key="13">
    <source>
        <dbReference type="Proteomes" id="UP001054889"/>
    </source>
</evidence>
<dbReference type="SUPFAM" id="SSF57850">
    <property type="entry name" value="RING/U-box"/>
    <property type="match status" value="1"/>
</dbReference>
<dbReference type="GO" id="GO:0008270">
    <property type="term" value="F:zinc ion binding"/>
    <property type="evidence" value="ECO:0007669"/>
    <property type="project" value="UniProtKB-KW"/>
</dbReference>
<sequence length="685" mass="75252">MAGDDPTKAINILLDFDNRPPPSPSPSPPPAKPAKTLTESTPPSKAPTQPKPTAEKPKPAPAPTNGGGEHWWLVGSAEMAGLSTCKGRRIAPGDTVTFSFPTAAAATAAAKSRPGRFALASCSSEIMRFATPPNHGEGEQDKIQGLCKSAPETLSIMDTVLLSVRAVFGTPAAKLSSEKLRASSCENEDDHGGETVSDSDLDDLIGISDSSALEKRDPPDSLLCDLRPYQKQALHWMLQLEKGSSSHDAATTLHPCWEAYKLEDKRELVVYLNVFSGDATTEFPSTLQLARGGILADAMGLGKTIMTIALLLSDSSKGRVTTQHSAQTCAKKLVIWVKCLLILMAEIEAHAKPGTVNIYVHYGQNRPKEASFIAQSDIVLTTYGVVASEFSTDNNLEDLYSLFRFLRVEPWRNWPLPILTLPPANIEVKYCDLSEAEKDFYEALFQRSKVKFDQFVEQGRVLHNYASILELLLRLRQCCDHPFLVMSRGDTQEFADLNKLAKRFLHGGNGSTNGDSSCLPSRAYVEEVVQELQKGEGECPICLEAFEDAVLTPCAHRMCRECLLSSWRSAAAGLCPVCRMSMSKQDLITAPTNSRFRIDVDKNWVESSKISSLLQELEALRNSGAKSIVFSQWTAFLDLLQIPLSRALEERMEAVQARKQRMISGALTDQEVRTARLEELKMLFS</sequence>
<evidence type="ECO:0000256" key="1">
    <source>
        <dbReference type="ARBA" id="ARBA00008438"/>
    </source>
</evidence>
<evidence type="ECO:0000256" key="6">
    <source>
        <dbReference type="ARBA" id="ARBA00022806"/>
    </source>
</evidence>
<feature type="compositionally biased region" description="Pro residues" evidence="10">
    <location>
        <begin position="19"/>
        <end position="32"/>
    </location>
</feature>
<dbReference type="AlphaFoldDB" id="A0AAV5EED9"/>
<organism evidence="12 13">
    <name type="scientific">Eleusine coracana subsp. coracana</name>
    <dbReference type="NCBI Taxonomy" id="191504"/>
    <lineage>
        <taxon>Eukaryota</taxon>
        <taxon>Viridiplantae</taxon>
        <taxon>Streptophyta</taxon>
        <taxon>Embryophyta</taxon>
        <taxon>Tracheophyta</taxon>
        <taxon>Spermatophyta</taxon>
        <taxon>Magnoliopsida</taxon>
        <taxon>Liliopsida</taxon>
        <taxon>Poales</taxon>
        <taxon>Poaceae</taxon>
        <taxon>PACMAD clade</taxon>
        <taxon>Chloridoideae</taxon>
        <taxon>Cynodonteae</taxon>
        <taxon>Eleusininae</taxon>
        <taxon>Eleusine</taxon>
    </lineage>
</organism>